<dbReference type="HOGENOM" id="CLU_1559423_0_0_2"/>
<proteinExistence type="predicted"/>
<keyword evidence="1" id="KW-0812">Transmembrane</keyword>
<organism evidence="2 3">
    <name type="scientific">Haloarcula hispanica (strain ATCC 33960 / DSM 4426 / JCM 8911 / NBRC 102182 / NCIMB 2187 / VKM B-1755)</name>
    <dbReference type="NCBI Taxonomy" id="634497"/>
    <lineage>
        <taxon>Archaea</taxon>
        <taxon>Methanobacteriati</taxon>
        <taxon>Methanobacteriota</taxon>
        <taxon>Stenosarchaea group</taxon>
        <taxon>Halobacteria</taxon>
        <taxon>Halobacteriales</taxon>
        <taxon>Haloarculaceae</taxon>
        <taxon>Haloarcula</taxon>
    </lineage>
</organism>
<evidence type="ECO:0000313" key="3">
    <source>
        <dbReference type="Proteomes" id="UP000005629"/>
    </source>
</evidence>
<feature type="transmembrane region" description="Helical" evidence="1">
    <location>
        <begin position="33"/>
        <end position="50"/>
    </location>
</feature>
<accession>G0HZG9</accession>
<gene>
    <name evidence="2" type="ordered locus">HAH_4089</name>
</gene>
<dbReference type="GeneID" id="23802771"/>
<feature type="transmembrane region" description="Helical" evidence="1">
    <location>
        <begin position="7"/>
        <end position="27"/>
    </location>
</feature>
<evidence type="ECO:0000256" key="1">
    <source>
        <dbReference type="SAM" id="Phobius"/>
    </source>
</evidence>
<reference evidence="2 3" key="1">
    <citation type="journal article" date="2011" name="J. Bacteriol.">
        <title>Complete genome sequence of Haloarcula hispanica, a model haloarchaeon for studying genetics, metabolism, and virus-host interaction.</title>
        <authorList>
            <person name="Liu H."/>
            <person name="Wu Z."/>
            <person name="Li M."/>
            <person name="Zhang F."/>
            <person name="Zheng H."/>
            <person name="Han J."/>
            <person name="Liu J."/>
            <person name="Zhou J."/>
            <person name="Wang S."/>
            <person name="Xiang H."/>
        </authorList>
    </citation>
    <scope>NUCLEOTIDE SEQUENCE [LARGE SCALE GENOMIC DNA]</scope>
    <source>
        <strain evidence="3">ATCC 33960 / DSM 4426 / JCM 8911 / NBRC 102182 / NCIMB 2187 / VKM B-1755</strain>
    </source>
</reference>
<dbReference type="EMBL" id="CP002922">
    <property type="protein sequence ID" value="AEM58764.1"/>
    <property type="molecule type" value="Genomic_DNA"/>
</dbReference>
<feature type="transmembrane region" description="Helical" evidence="1">
    <location>
        <begin position="106"/>
        <end position="123"/>
    </location>
</feature>
<feature type="transmembrane region" description="Helical" evidence="1">
    <location>
        <begin position="129"/>
        <end position="146"/>
    </location>
</feature>
<name>G0HZG9_HALHT</name>
<sequence>MQIATKIWDSGWGAVFLTVYTGVAIQLVRPEPLFLKTLSVLPTILVMFLADQQNNRLINFFAGGELRRSTDQIQKITGHDDFYESASEELQNRVDDFDRRAYQKNISILAGLIIALTTPFVGFYLGGTFGLGIGLVIGLLATQLLTRRSIQELNRLAQNISEPYTAKYENQ</sequence>
<dbReference type="RefSeq" id="WP_014030644.1">
    <property type="nucleotide sequence ID" value="NC_015943.1"/>
</dbReference>
<evidence type="ECO:0000313" key="2">
    <source>
        <dbReference type="EMBL" id="AEM58764.1"/>
    </source>
</evidence>
<dbReference type="STRING" id="634497.HAH_4089"/>
<dbReference type="KEGG" id="hhi:HAH_4089"/>
<dbReference type="eggNOG" id="arCOG13965">
    <property type="taxonomic scope" value="Archaea"/>
</dbReference>
<keyword evidence="1" id="KW-1133">Transmembrane helix</keyword>
<keyword evidence="1" id="KW-0472">Membrane</keyword>
<dbReference type="Proteomes" id="UP000005629">
    <property type="component" value="Chromosome II"/>
</dbReference>
<protein>
    <submittedName>
        <fullName evidence="2">Uncharacterized protein</fullName>
    </submittedName>
</protein>
<dbReference type="AlphaFoldDB" id="G0HZG9"/>
<dbReference type="OrthoDB" id="346381at2157"/>